<keyword evidence="2" id="KW-1185">Reference proteome</keyword>
<dbReference type="Proteomes" id="UP000178912">
    <property type="component" value="Unassembled WGS sequence"/>
</dbReference>
<accession>A0A1E1K2W5</accession>
<sequence length="255" mass="29304">MTAFSQYLMIEEELKIHQQFYSTWRQNNQVMWSGILRENAQAWADEHDMATLTTAMGPLMIPEDSRCLGRKKSIPGWSKYMKGASAIFAWHILKGESVIVLSPPPPERFHPSGRTNYQAIEEPILRREKEGGCKLRLDMVHPMVKGAEDFIYQIWPVDQTFAWVERFGAIAPAERCWRSVKGISQKKIKDNSNHDVKDEVITCVEKSESTRYVLLSNEQPVLKKQDALKKQVALKEQVAFQERKASKKRALVNVG</sequence>
<dbReference type="AlphaFoldDB" id="A0A1E1K2W5"/>
<organism evidence="1 2">
    <name type="scientific">Rhynchosporium agropyri</name>
    <dbReference type="NCBI Taxonomy" id="914238"/>
    <lineage>
        <taxon>Eukaryota</taxon>
        <taxon>Fungi</taxon>
        <taxon>Dikarya</taxon>
        <taxon>Ascomycota</taxon>
        <taxon>Pezizomycotina</taxon>
        <taxon>Leotiomycetes</taxon>
        <taxon>Helotiales</taxon>
        <taxon>Ploettnerulaceae</taxon>
        <taxon>Rhynchosporium</taxon>
    </lineage>
</organism>
<name>A0A1E1K2W5_9HELO</name>
<dbReference type="OrthoDB" id="5232980at2759"/>
<reference evidence="2" key="1">
    <citation type="submission" date="2016-03" db="EMBL/GenBank/DDBJ databases">
        <authorList>
            <person name="Guldener U."/>
        </authorList>
    </citation>
    <scope>NUCLEOTIDE SEQUENCE [LARGE SCALE GENOMIC DNA]</scope>
    <source>
        <strain evidence="2">04CH-RAC-A.6.1</strain>
    </source>
</reference>
<proteinExistence type="predicted"/>
<evidence type="ECO:0000313" key="1">
    <source>
        <dbReference type="EMBL" id="CZS92467.1"/>
    </source>
</evidence>
<dbReference type="EMBL" id="FJUX01000012">
    <property type="protein sequence ID" value="CZS92467.1"/>
    <property type="molecule type" value="Genomic_DNA"/>
</dbReference>
<gene>
    <name evidence="1" type="ORF">RAG0_03038</name>
</gene>
<protein>
    <submittedName>
        <fullName evidence="1">Uncharacterized protein</fullName>
    </submittedName>
</protein>
<evidence type="ECO:0000313" key="2">
    <source>
        <dbReference type="Proteomes" id="UP000178912"/>
    </source>
</evidence>